<keyword evidence="1" id="KW-1133">Transmembrane helix</keyword>
<dbReference type="PANTHER" id="PTHR42208">
    <property type="entry name" value="HEAVY METAL TRANSPORTER-RELATED"/>
    <property type="match status" value="1"/>
</dbReference>
<evidence type="ECO:0000259" key="2">
    <source>
        <dbReference type="Pfam" id="PF13386"/>
    </source>
</evidence>
<evidence type="ECO:0000313" key="4">
    <source>
        <dbReference type="Proteomes" id="UP000199648"/>
    </source>
</evidence>
<dbReference type="EMBL" id="FMWD01000007">
    <property type="protein sequence ID" value="SCZ63647.1"/>
    <property type="molecule type" value="Genomic_DNA"/>
</dbReference>
<protein>
    <recommendedName>
        <fullName evidence="2">Urease accessory protein UreH-like transmembrane domain-containing protein</fullName>
    </recommendedName>
</protein>
<evidence type="ECO:0000256" key="1">
    <source>
        <dbReference type="SAM" id="Phobius"/>
    </source>
</evidence>
<gene>
    <name evidence="3" type="ORF">SAMN03097708_02521</name>
</gene>
<feature type="transmembrane region" description="Helical" evidence="1">
    <location>
        <begin position="112"/>
        <end position="133"/>
    </location>
</feature>
<keyword evidence="1" id="KW-0812">Transmembrane</keyword>
<feature type="domain" description="Urease accessory protein UreH-like transmembrane" evidence="2">
    <location>
        <begin position="12"/>
        <end position="189"/>
    </location>
</feature>
<dbReference type="AlphaFoldDB" id="A0A1G5QPJ0"/>
<dbReference type="Pfam" id="PF13386">
    <property type="entry name" value="DsbD_2"/>
    <property type="match status" value="1"/>
</dbReference>
<dbReference type="STRING" id="415747.SAMN03097708_02521"/>
<accession>A0A1G5QPJ0</accession>
<feature type="transmembrane region" description="Helical" evidence="1">
    <location>
        <begin position="31"/>
        <end position="52"/>
    </location>
</feature>
<sequence length="209" mass="21945">MGALTFSLPADVRERRPRLLTYLAAYNGGRILSYAAAGALLGGLGASLLGIFGDRGHALLQGLAALLMTGIGLYIAGGVPKFALVERLGIPLWRRLEPLGRRMLPVRSPIQALLYGTIWGWLPCGTVYSMLLWTVAAQGPVEGMLAMAAFGAGTLPAVMGAGMLTAWLGRISRRPAVRRVAGLSLIALAIGSVALTEPLHRLGPSLSVH</sequence>
<dbReference type="InterPro" id="IPR039447">
    <property type="entry name" value="UreH-like_TM_dom"/>
</dbReference>
<dbReference type="Proteomes" id="UP000199648">
    <property type="component" value="Unassembled WGS sequence"/>
</dbReference>
<organism evidence="3 4">
    <name type="scientific">Thiohalomonas denitrificans</name>
    <dbReference type="NCBI Taxonomy" id="415747"/>
    <lineage>
        <taxon>Bacteria</taxon>
        <taxon>Pseudomonadati</taxon>
        <taxon>Pseudomonadota</taxon>
        <taxon>Gammaproteobacteria</taxon>
        <taxon>Thiohalomonadales</taxon>
        <taxon>Thiohalomonadaceae</taxon>
        <taxon>Thiohalomonas</taxon>
    </lineage>
</organism>
<feature type="transmembrane region" description="Helical" evidence="1">
    <location>
        <begin position="145"/>
        <end position="168"/>
    </location>
</feature>
<evidence type="ECO:0000313" key="3">
    <source>
        <dbReference type="EMBL" id="SCZ63647.1"/>
    </source>
</evidence>
<keyword evidence="4" id="KW-1185">Reference proteome</keyword>
<keyword evidence="1" id="KW-0472">Membrane</keyword>
<feature type="transmembrane region" description="Helical" evidence="1">
    <location>
        <begin position="180"/>
        <end position="199"/>
    </location>
</feature>
<proteinExistence type="predicted"/>
<dbReference type="PANTHER" id="PTHR42208:SF1">
    <property type="entry name" value="HEAVY METAL TRANSPORTER"/>
    <property type="match status" value="1"/>
</dbReference>
<feature type="transmembrane region" description="Helical" evidence="1">
    <location>
        <begin position="58"/>
        <end position="77"/>
    </location>
</feature>
<reference evidence="3 4" key="1">
    <citation type="submission" date="2016-10" db="EMBL/GenBank/DDBJ databases">
        <authorList>
            <person name="de Groot N.N."/>
        </authorList>
    </citation>
    <scope>NUCLEOTIDE SEQUENCE [LARGE SCALE GENOMIC DNA]</scope>
    <source>
        <strain evidence="3 4">HLD2</strain>
    </source>
</reference>
<name>A0A1G5QPJ0_9GAMM</name>